<organism evidence="2 3">
    <name type="scientific">Pandoraea horticolens</name>
    <dbReference type="NCBI Taxonomy" id="2508298"/>
    <lineage>
        <taxon>Bacteria</taxon>
        <taxon>Pseudomonadati</taxon>
        <taxon>Pseudomonadota</taxon>
        <taxon>Betaproteobacteria</taxon>
        <taxon>Burkholderiales</taxon>
        <taxon>Burkholderiaceae</taxon>
        <taxon>Pandoraea</taxon>
    </lineage>
</organism>
<evidence type="ECO:0000256" key="1">
    <source>
        <dbReference type="SAM" id="MobiDB-lite"/>
    </source>
</evidence>
<feature type="compositionally biased region" description="Basic and acidic residues" evidence="1">
    <location>
        <begin position="222"/>
        <end position="238"/>
    </location>
</feature>
<dbReference type="Proteomes" id="UP000343317">
    <property type="component" value="Unassembled WGS sequence"/>
</dbReference>
<evidence type="ECO:0000313" key="2">
    <source>
        <dbReference type="EMBL" id="VVE21413.1"/>
    </source>
</evidence>
<feature type="region of interest" description="Disordered" evidence="1">
    <location>
        <begin position="64"/>
        <end position="83"/>
    </location>
</feature>
<gene>
    <name evidence="2" type="ORF">PHO31112_03148</name>
</gene>
<keyword evidence="3" id="KW-1185">Reference proteome</keyword>
<evidence type="ECO:0000313" key="3">
    <source>
        <dbReference type="Proteomes" id="UP000343317"/>
    </source>
</evidence>
<feature type="compositionally biased region" description="Polar residues" evidence="1">
    <location>
        <begin position="19"/>
        <end position="34"/>
    </location>
</feature>
<reference evidence="2 3" key="1">
    <citation type="submission" date="2019-08" db="EMBL/GenBank/DDBJ databases">
        <authorList>
            <person name="Peeters C."/>
        </authorList>
    </citation>
    <scope>NUCLEOTIDE SEQUENCE [LARGE SCALE GENOMIC DNA]</scope>
    <source>
        <strain evidence="2 3">LMG 31112</strain>
    </source>
</reference>
<feature type="region of interest" description="Disordered" evidence="1">
    <location>
        <begin position="1"/>
        <end position="34"/>
    </location>
</feature>
<proteinExistence type="predicted"/>
<accession>A0A5E4WB96</accession>
<name>A0A5E4WB96_9BURK</name>
<sequence length="633" mass="67414">MFPVSGAGAPRSRLPVTPPTSAQPALSTSTAPQLSTLGVNVHEVRQADGWSRMPSSLGHLLPPLRTMTSTGPAPENVRESTSTSMRPTIIGVDVRLVNQTDQTEGQTEPAIHAGVGDALPNFIQRPPPSETPQILDRLLDYQCSVLVPEVNAEALACVPWDSVQRPPPSATPLIMEWVQGNMDMEAAPAALQANAGALADRPSSSVPRPLALATPVVTSNSEAERRSAPHDVSNRRDAVFMPPPAKILRQRTGASDRKAKITDAMLRQWATLGPMGTQAAGGLDGLAWRYNVSSAALKAYLRADGTLHQRGKDRLNPGGTVEITDDMLRQWAALGPTGIKRAGGLDGLARRYNVSSTALKAYVRADGTLHQRGEDRLNPGGKVEITDDMLQQWTALGPAEIKAVGGLGGLARRNNVSVAALKTYLRADGTLTQQGEDRLSPGGKVGITIAMLQQWATLGPTGIQAAGGLDGLARWDNVSTVALKTYLRADGTLTQRGEDRLNPGGKVEITDDMLRQWATLGRAGIEAAGGLDGLARRDNVSAVALKRYLRADGTLHQRGEDRLYPRRKVEITIAMLRQWAALGQAGIKAAGGFDGLARQDNVSVAALRNYLRADGTLTQFGEDRLSKAGTPPM</sequence>
<feature type="region of interest" description="Disordered" evidence="1">
    <location>
        <begin position="213"/>
        <end position="238"/>
    </location>
</feature>
<dbReference type="AlphaFoldDB" id="A0A5E4WB96"/>
<dbReference type="EMBL" id="CABPSM010000009">
    <property type="protein sequence ID" value="VVE21413.1"/>
    <property type="molecule type" value="Genomic_DNA"/>
</dbReference>
<protein>
    <submittedName>
        <fullName evidence="2">Uncharacterized protein</fullName>
    </submittedName>
</protein>